<evidence type="ECO:0000313" key="2">
    <source>
        <dbReference type="Proteomes" id="UP000006546"/>
    </source>
</evidence>
<sequence>MFAATSLEKQMLQLIASSAIMSKRELLSQFENPAAAEKALEGCMVKNFVSKKTDSDSNPDSVRFILTKAGLDQL</sequence>
<protein>
    <submittedName>
        <fullName evidence="1">Uncharacterized protein</fullName>
    </submittedName>
</protein>
<dbReference type="AlphaFoldDB" id="F4LK13"/>
<organism evidence="1 2">
    <name type="scientific">Treponema brennaborense (strain DSM 12168 / CIP 105900 / DD5/3)</name>
    <dbReference type="NCBI Taxonomy" id="906968"/>
    <lineage>
        <taxon>Bacteria</taxon>
        <taxon>Pseudomonadati</taxon>
        <taxon>Spirochaetota</taxon>
        <taxon>Spirochaetia</taxon>
        <taxon>Spirochaetales</taxon>
        <taxon>Treponemataceae</taxon>
        <taxon>Treponema</taxon>
    </lineage>
</organism>
<gene>
    <name evidence="1" type="ordered locus">Trebr_2060</name>
</gene>
<evidence type="ECO:0000313" key="1">
    <source>
        <dbReference type="EMBL" id="AEE17475.1"/>
    </source>
</evidence>
<reference evidence="2" key="1">
    <citation type="submission" date="2011-04" db="EMBL/GenBank/DDBJ databases">
        <title>The complete genome of Treponema brennaborense DSM 12168.</title>
        <authorList>
            <person name="Lucas S."/>
            <person name="Han J."/>
            <person name="Lapidus A."/>
            <person name="Bruce D."/>
            <person name="Goodwin L."/>
            <person name="Pitluck S."/>
            <person name="Peters L."/>
            <person name="Kyrpides N."/>
            <person name="Mavromatis K."/>
            <person name="Ivanova N."/>
            <person name="Mikhailova N."/>
            <person name="Pagani I."/>
            <person name="Teshima H."/>
            <person name="Detter J.C."/>
            <person name="Tapia R."/>
            <person name="Han C."/>
            <person name="Land M."/>
            <person name="Hauser L."/>
            <person name="Markowitz V."/>
            <person name="Cheng J.-F."/>
            <person name="Hugenholtz P."/>
            <person name="Woyke T."/>
            <person name="Wu D."/>
            <person name="Gronow S."/>
            <person name="Wellnitz S."/>
            <person name="Brambilla E."/>
            <person name="Klenk H.-P."/>
            <person name="Eisen J.A."/>
        </authorList>
    </citation>
    <scope>NUCLEOTIDE SEQUENCE [LARGE SCALE GENOMIC DNA]</scope>
    <source>
        <strain evidence="2">DSM 12168 / CIP 105900 / DD5/3</strain>
    </source>
</reference>
<dbReference type="KEGG" id="tbe:Trebr_2060"/>
<dbReference type="HOGENOM" id="CLU_2686710_0_0_12"/>
<dbReference type="RefSeq" id="WP_013759178.1">
    <property type="nucleotide sequence ID" value="NC_015500.1"/>
</dbReference>
<accession>F4LK13</accession>
<proteinExistence type="predicted"/>
<keyword evidence="2" id="KW-1185">Reference proteome</keyword>
<dbReference type="Proteomes" id="UP000006546">
    <property type="component" value="Chromosome"/>
</dbReference>
<dbReference type="EMBL" id="CP002696">
    <property type="protein sequence ID" value="AEE17475.1"/>
    <property type="molecule type" value="Genomic_DNA"/>
</dbReference>
<name>F4LK13_TREBD</name>